<accession>A0A1X7SF41</accession>
<dbReference type="AlphaFoldDB" id="A0A1X7SF41"/>
<protein>
    <submittedName>
        <fullName evidence="2">Uncharacterized protein</fullName>
    </submittedName>
</protein>
<feature type="compositionally biased region" description="Basic residues" evidence="1">
    <location>
        <begin position="1"/>
        <end position="17"/>
    </location>
</feature>
<sequence>SPKLSAKKIKKLKKKKIPAASEKIGKNSKNQK</sequence>
<evidence type="ECO:0000256" key="1">
    <source>
        <dbReference type="SAM" id="MobiDB-lite"/>
    </source>
</evidence>
<organism evidence="2">
    <name type="scientific">Amphimedon queenslandica</name>
    <name type="common">Sponge</name>
    <dbReference type="NCBI Taxonomy" id="400682"/>
    <lineage>
        <taxon>Eukaryota</taxon>
        <taxon>Metazoa</taxon>
        <taxon>Porifera</taxon>
        <taxon>Demospongiae</taxon>
        <taxon>Heteroscleromorpha</taxon>
        <taxon>Haplosclerida</taxon>
        <taxon>Niphatidae</taxon>
        <taxon>Amphimedon</taxon>
    </lineage>
</organism>
<name>A0A1X7SF41_AMPQE</name>
<feature type="region of interest" description="Disordered" evidence="1">
    <location>
        <begin position="1"/>
        <end position="32"/>
    </location>
</feature>
<reference evidence="2" key="1">
    <citation type="submission" date="2017-05" db="UniProtKB">
        <authorList>
            <consortium name="EnsemblMetazoa"/>
        </authorList>
    </citation>
    <scope>IDENTIFICATION</scope>
</reference>
<dbReference type="InParanoid" id="A0A1X7SF41"/>
<dbReference type="EnsemblMetazoa" id="Aqu2.1.00676_001">
    <property type="protein sequence ID" value="Aqu2.1.00676_001"/>
    <property type="gene ID" value="Aqu2.1.00676"/>
</dbReference>
<proteinExistence type="predicted"/>
<evidence type="ECO:0000313" key="2">
    <source>
        <dbReference type="EnsemblMetazoa" id="Aqu2.1.00676_001"/>
    </source>
</evidence>